<keyword evidence="10" id="KW-1185">Reference proteome</keyword>
<evidence type="ECO:0000256" key="1">
    <source>
        <dbReference type="ARBA" id="ARBA00004167"/>
    </source>
</evidence>
<proteinExistence type="predicted"/>
<gene>
    <name evidence="9" type="ORF">GZH46_02479</name>
</gene>
<evidence type="ECO:0000313" key="10">
    <source>
        <dbReference type="Proteomes" id="UP000825002"/>
    </source>
</evidence>
<dbReference type="PANTHER" id="PTHR14402">
    <property type="entry name" value="RECEPTOR TRANSPORTING PROTEIN"/>
    <property type="match status" value="1"/>
</dbReference>
<dbReference type="InterPro" id="IPR026096">
    <property type="entry name" value="R-trans_p"/>
</dbReference>
<name>A0ABQ7S6F6_9ACAR</name>
<evidence type="ECO:0000256" key="6">
    <source>
        <dbReference type="ARBA" id="ARBA00022989"/>
    </source>
</evidence>
<keyword evidence="3" id="KW-0479">Metal-binding</keyword>
<evidence type="ECO:0000313" key="9">
    <source>
        <dbReference type="EMBL" id="KAG9509013.1"/>
    </source>
</evidence>
<reference evidence="9 10" key="1">
    <citation type="submission" date="2020-10" db="EMBL/GenBank/DDBJ databases">
        <authorList>
            <person name="Klimov P.B."/>
            <person name="Dyachkov S.M."/>
            <person name="Chetverikov P.E."/>
        </authorList>
    </citation>
    <scope>NUCLEOTIDE SEQUENCE [LARGE SCALE GENOMIC DNA]</scope>
    <source>
        <strain evidence="9">BMOC 18-1129-001#AD2665</strain>
        <tissue evidence="9">Entire mites</tissue>
    </source>
</reference>
<evidence type="ECO:0000259" key="8">
    <source>
        <dbReference type="SMART" id="SM01328"/>
    </source>
</evidence>
<accession>A0ABQ7S6F6</accession>
<dbReference type="SMART" id="SM01328">
    <property type="entry name" value="zf-3CxxC"/>
    <property type="match status" value="1"/>
</dbReference>
<comment type="caution">
    <text evidence="9">The sequence shown here is derived from an EMBL/GenBank/DDBJ whole genome shotgun (WGS) entry which is preliminary data.</text>
</comment>
<keyword evidence="7" id="KW-0472">Membrane</keyword>
<comment type="subcellular location">
    <subcellularLocation>
        <location evidence="1">Membrane</location>
        <topology evidence="1">Single-pass membrane protein</topology>
    </subcellularLocation>
</comment>
<keyword evidence="6" id="KW-1133">Transmembrane helix</keyword>
<keyword evidence="4" id="KW-0863">Zinc-finger</keyword>
<evidence type="ECO:0000256" key="3">
    <source>
        <dbReference type="ARBA" id="ARBA00022723"/>
    </source>
</evidence>
<dbReference type="PANTHER" id="PTHR14402:SF10">
    <property type="entry name" value="3CXXC-TYPE DOMAIN-CONTAINING PROTEIN"/>
    <property type="match status" value="1"/>
</dbReference>
<evidence type="ECO:0000256" key="2">
    <source>
        <dbReference type="ARBA" id="ARBA00022692"/>
    </source>
</evidence>
<evidence type="ECO:0000256" key="7">
    <source>
        <dbReference type="ARBA" id="ARBA00023136"/>
    </source>
</evidence>
<dbReference type="EMBL" id="JAIFTH010000741">
    <property type="protein sequence ID" value="KAG9509013.1"/>
    <property type="molecule type" value="Genomic_DNA"/>
</dbReference>
<organism evidence="9 10">
    <name type="scientific">Fragariocoptes setiger</name>
    <dbReference type="NCBI Taxonomy" id="1670756"/>
    <lineage>
        <taxon>Eukaryota</taxon>
        <taxon>Metazoa</taxon>
        <taxon>Ecdysozoa</taxon>
        <taxon>Arthropoda</taxon>
        <taxon>Chelicerata</taxon>
        <taxon>Arachnida</taxon>
        <taxon>Acari</taxon>
        <taxon>Acariformes</taxon>
        <taxon>Trombidiformes</taxon>
        <taxon>Prostigmata</taxon>
        <taxon>Eupodina</taxon>
        <taxon>Eriophyoidea</taxon>
        <taxon>Phytoptidae</taxon>
        <taxon>Fragariocoptes</taxon>
    </lineage>
</organism>
<keyword evidence="2" id="KW-0812">Transmembrane</keyword>
<dbReference type="Pfam" id="PF13695">
    <property type="entry name" value="Zn_ribbon_3CxxC"/>
    <property type="match status" value="1"/>
</dbReference>
<sequence length="223" mass="25829">MDRVWQQEFQKLFSAFSSTTIWTIQEVESRPVLHQDQTSHHHPCFGTASEPRTTATLDANNNRFSYCANNNSNHHHKSDDNNNKLRLFVDSAKVRFCCDVCGHGWTSMKGRVVIWFDVFHVPAISFNFNGHSAVNHLLFGFCAFKLYGQQCDQCQDVNRFERPMWYPEEVTKVINNFYQRVGVLYYGFKAPAIDRQRRSGKPKTSHNSTLCQACKDGFCSDRK</sequence>
<keyword evidence="5" id="KW-0862">Zinc</keyword>
<dbReference type="InterPro" id="IPR027377">
    <property type="entry name" value="ZAR1/RTP1-5-like_Znf-3CxxC"/>
</dbReference>
<protein>
    <recommendedName>
        <fullName evidence="8">3CxxC-type domain-containing protein</fullName>
    </recommendedName>
</protein>
<evidence type="ECO:0000256" key="5">
    <source>
        <dbReference type="ARBA" id="ARBA00022833"/>
    </source>
</evidence>
<feature type="domain" description="3CxxC-type" evidence="8">
    <location>
        <begin position="91"/>
        <end position="217"/>
    </location>
</feature>
<evidence type="ECO:0000256" key="4">
    <source>
        <dbReference type="ARBA" id="ARBA00022771"/>
    </source>
</evidence>
<dbReference type="Proteomes" id="UP000825002">
    <property type="component" value="Unassembled WGS sequence"/>
</dbReference>